<evidence type="ECO:0000313" key="2">
    <source>
        <dbReference type="EMBL" id="MCS0499881.1"/>
    </source>
</evidence>
<reference evidence="2 3" key="1">
    <citation type="submission" date="2022-08" db="EMBL/GenBank/DDBJ databases">
        <authorList>
            <person name="Li F."/>
        </authorList>
    </citation>
    <scope>NUCLEOTIDE SEQUENCE [LARGE SCALE GENOMIC DNA]</scope>
    <source>
        <strain evidence="2 3">10F1B-8-1</strain>
    </source>
</reference>
<dbReference type="Proteomes" id="UP001205337">
    <property type="component" value="Unassembled WGS sequence"/>
</dbReference>
<sequence length="707" mass="74678">MKWNREGGRLRRRIASAAAVAALIAGAAVAAGPASALPSPSETLGPANFTGSSWLNLTDAPANIVKVGSTLYAMTSEGGSQRWDRWQGTTVDNMGSNQLATRSGFPTNLNYAWWLTNVWIQPGTGTWYGIVHSEFNLPNGNYARQVGLATSSNLGLTWNWAGWILTQDASFVAPAGAPAGSYTFGVGDQRLVVDTAGGYFYLFYATGYRDPVNHSSQQSKYMHYNAARCPIANIATTTCWTKWYGSSFSEAGIGGHDGTVMPFTGIIHYGDPAGQFSYEDTPAFTYSTALNKFIAMGHDWISTTTDLTNQAWSSPVTLTGGTATDNCWYLWPVDPATGSTYSVGSSFRLYGNATGLSGCAVRARYATVDTSGNPAATTSWSASNGYTHNQWRSEYATSRGGTTFLPMEYVTAAGGNQYQWKGSETYCTVFSGTQQHPGYACDSSRTWQAPISATVTLGSDGSIQVPGSCGNTAGVTVRILKNTTQIWAGAAAITNGGAGLTFPGGVTTTVAPGDLLRFVVSGVGGSIACDATTWNATITANTGLQNIVWKASDGFTQGWDQWRAEYTTVGGTSMSAMAYSRLSREWESGQPYCTVFSPTEQHPGLNCDSVRTWVAPSAGTVTIGANGPITVGGPCGNTAGVNLRILKNGTQIWPGSGYQNVTNGGSYTFPSGITSSVAVGDRLSFVVQHAGSSIACDATDWDVKVNF</sequence>
<evidence type="ECO:0000313" key="3">
    <source>
        <dbReference type="Proteomes" id="UP001205337"/>
    </source>
</evidence>
<proteinExistence type="predicted"/>
<dbReference type="EMBL" id="JANTHX010000007">
    <property type="protein sequence ID" value="MCS0499881.1"/>
    <property type="molecule type" value="Genomic_DNA"/>
</dbReference>
<gene>
    <name evidence="2" type="ORF">NUH29_10000</name>
</gene>
<accession>A0ABT1ZGP9</accession>
<keyword evidence="1" id="KW-0732">Signal</keyword>
<name>A0ABT1ZGP9_9MICO</name>
<dbReference type="RefSeq" id="WP_258798963.1">
    <property type="nucleotide sequence ID" value="NZ_JANTHX010000007.1"/>
</dbReference>
<comment type="caution">
    <text evidence="2">The sequence shown here is derived from an EMBL/GenBank/DDBJ whole genome shotgun (WGS) entry which is preliminary data.</text>
</comment>
<protein>
    <recommendedName>
        <fullName evidence="4">Ig-like domain-containing protein</fullName>
    </recommendedName>
</protein>
<evidence type="ECO:0000256" key="1">
    <source>
        <dbReference type="SAM" id="SignalP"/>
    </source>
</evidence>
<evidence type="ECO:0008006" key="4">
    <source>
        <dbReference type="Google" id="ProtNLM"/>
    </source>
</evidence>
<feature type="signal peptide" evidence="1">
    <location>
        <begin position="1"/>
        <end position="30"/>
    </location>
</feature>
<feature type="chain" id="PRO_5045641981" description="Ig-like domain-containing protein" evidence="1">
    <location>
        <begin position="31"/>
        <end position="707"/>
    </location>
</feature>
<organism evidence="2 3">
    <name type="scientific">Protaetiibacter mangrovi</name>
    <dbReference type="NCBI Taxonomy" id="2970926"/>
    <lineage>
        <taxon>Bacteria</taxon>
        <taxon>Bacillati</taxon>
        <taxon>Actinomycetota</taxon>
        <taxon>Actinomycetes</taxon>
        <taxon>Micrococcales</taxon>
        <taxon>Microbacteriaceae</taxon>
        <taxon>Protaetiibacter</taxon>
    </lineage>
</organism>
<keyword evidence="3" id="KW-1185">Reference proteome</keyword>